<dbReference type="EMBL" id="BAAAHH010000027">
    <property type="protein sequence ID" value="GAA0962011.1"/>
    <property type="molecule type" value="Genomic_DNA"/>
</dbReference>
<dbReference type="InterPro" id="IPR025847">
    <property type="entry name" value="MEDS_domain"/>
</dbReference>
<dbReference type="SUPFAM" id="SSF55874">
    <property type="entry name" value="ATPase domain of HSP90 chaperone/DNA topoisomerase II/histidine kinase"/>
    <property type="match status" value="1"/>
</dbReference>
<dbReference type="Pfam" id="PF13581">
    <property type="entry name" value="HATPase_c_2"/>
    <property type="match status" value="1"/>
</dbReference>
<keyword evidence="4" id="KW-0418">Kinase</keyword>
<accession>A0ABP4C8Y6</accession>
<evidence type="ECO:0000313" key="4">
    <source>
        <dbReference type="EMBL" id="GAA0962011.1"/>
    </source>
</evidence>
<feature type="domain" description="MEDS" evidence="3">
    <location>
        <begin position="13"/>
        <end position="156"/>
    </location>
</feature>
<evidence type="ECO:0000259" key="3">
    <source>
        <dbReference type="Pfam" id="PF14417"/>
    </source>
</evidence>
<dbReference type="InterPro" id="IPR047718">
    <property type="entry name" value="RsbA-like_anti_sig"/>
</dbReference>
<keyword evidence="5" id="KW-1185">Reference proteome</keyword>
<reference evidence="5" key="1">
    <citation type="journal article" date="2019" name="Int. J. Syst. Evol. Microbiol.">
        <title>The Global Catalogue of Microorganisms (GCM) 10K type strain sequencing project: providing services to taxonomists for standard genome sequencing and annotation.</title>
        <authorList>
            <consortium name="The Broad Institute Genomics Platform"/>
            <consortium name="The Broad Institute Genome Sequencing Center for Infectious Disease"/>
            <person name="Wu L."/>
            <person name="Ma J."/>
        </authorList>
    </citation>
    <scope>NUCLEOTIDE SEQUENCE [LARGE SCALE GENOMIC DNA]</scope>
    <source>
        <strain evidence="5">JCM 10696</strain>
    </source>
</reference>
<evidence type="ECO:0000256" key="1">
    <source>
        <dbReference type="ARBA" id="ARBA00022527"/>
    </source>
</evidence>
<dbReference type="GO" id="GO:0016301">
    <property type="term" value="F:kinase activity"/>
    <property type="evidence" value="ECO:0007669"/>
    <property type="project" value="UniProtKB-KW"/>
</dbReference>
<keyword evidence="1" id="KW-0723">Serine/threonine-protein kinase</keyword>
<dbReference type="Gene3D" id="3.30.565.10">
    <property type="entry name" value="Histidine kinase-like ATPase, C-terminal domain"/>
    <property type="match status" value="1"/>
</dbReference>
<dbReference type="NCBIfam" id="NF041045">
    <property type="entry name" value="RsbA_anti_sig"/>
    <property type="match status" value="1"/>
</dbReference>
<protein>
    <submittedName>
        <fullName evidence="4">Sensor histidine kinase</fullName>
    </submittedName>
</protein>
<comment type="caution">
    <text evidence="4">The sequence shown here is derived from an EMBL/GenBank/DDBJ whole genome shotgun (WGS) entry which is preliminary data.</text>
</comment>
<dbReference type="InterPro" id="IPR036890">
    <property type="entry name" value="HATPase_C_sf"/>
</dbReference>
<evidence type="ECO:0000313" key="5">
    <source>
        <dbReference type="Proteomes" id="UP001500665"/>
    </source>
</evidence>
<evidence type="ECO:0000259" key="2">
    <source>
        <dbReference type="Pfam" id="PF13581"/>
    </source>
</evidence>
<dbReference type="RefSeq" id="WP_344243924.1">
    <property type="nucleotide sequence ID" value="NZ_BAAAHH010000027.1"/>
</dbReference>
<gene>
    <name evidence="4" type="ORF">GCM10009550_55400</name>
</gene>
<proteinExistence type="predicted"/>
<dbReference type="PANTHER" id="PTHR35526:SF3">
    <property type="entry name" value="ANTI-SIGMA-F FACTOR RSBW"/>
    <property type="match status" value="1"/>
</dbReference>
<organism evidence="4 5">
    <name type="scientific">Actinocorallia libanotica</name>
    <dbReference type="NCBI Taxonomy" id="46162"/>
    <lineage>
        <taxon>Bacteria</taxon>
        <taxon>Bacillati</taxon>
        <taxon>Actinomycetota</taxon>
        <taxon>Actinomycetes</taxon>
        <taxon>Streptosporangiales</taxon>
        <taxon>Thermomonosporaceae</taxon>
        <taxon>Actinocorallia</taxon>
    </lineage>
</organism>
<dbReference type="Proteomes" id="UP001500665">
    <property type="component" value="Unassembled WGS sequence"/>
</dbReference>
<dbReference type="CDD" id="cd16936">
    <property type="entry name" value="HATPase_RsbW-like"/>
    <property type="match status" value="1"/>
</dbReference>
<dbReference type="InterPro" id="IPR050267">
    <property type="entry name" value="Anti-sigma-factor_SerPK"/>
</dbReference>
<dbReference type="Pfam" id="PF14417">
    <property type="entry name" value="MEDS"/>
    <property type="match status" value="1"/>
</dbReference>
<name>A0ABP4C8Y6_9ACTN</name>
<keyword evidence="4" id="KW-0808">Transferase</keyword>
<dbReference type="PANTHER" id="PTHR35526">
    <property type="entry name" value="ANTI-SIGMA-F FACTOR RSBW-RELATED"/>
    <property type="match status" value="1"/>
</dbReference>
<feature type="domain" description="Histidine kinase/HSP90-like ATPase" evidence="2">
    <location>
        <begin position="202"/>
        <end position="310"/>
    </location>
</feature>
<sequence length="318" mass="35163">MNPLHGLHGSMVHHALIYDTDEQFLASTVPFCREGLARGEAVLAVTTPANISLLREALGADADRVEFARTSDWYRTPGRTLAAYHRYVEARSDRPGIRIIGEPEWLGRDTLENDEWTRYEAAVNKAFAGSRAWIVCPYDTRALPVSVIADARRTHPYLMYGDSVLPSPHYTPPDGPEGSWERHPVPPAPFPPPVHMDFGLDLSAVRAFTAAHAIKLGLPPESVDRLVFAVNEMASNALQHGEGTRSLTLWRDVHRVICDITDTGSATPAWYTGYLPPAPDQPSGHGMWTVRQLCDLVEVLPLAPGTLIRLHMDLDPTL</sequence>
<dbReference type="InterPro" id="IPR003594">
    <property type="entry name" value="HATPase_dom"/>
</dbReference>